<dbReference type="InterPro" id="IPR000594">
    <property type="entry name" value="ThiF_NAD_FAD-bd"/>
</dbReference>
<organism evidence="2 3">
    <name type="scientific">Clostridium lentum</name>
    <dbReference type="NCBI Taxonomy" id="2763037"/>
    <lineage>
        <taxon>Bacteria</taxon>
        <taxon>Bacillati</taxon>
        <taxon>Bacillota</taxon>
        <taxon>Clostridia</taxon>
        <taxon>Eubacteriales</taxon>
        <taxon>Clostridiaceae</taxon>
        <taxon>Clostridium</taxon>
    </lineage>
</organism>
<keyword evidence="3" id="KW-1185">Reference proteome</keyword>
<dbReference type="RefSeq" id="WP_022211958.1">
    <property type="nucleotide sequence ID" value="NZ_JACOOQ010000021.1"/>
</dbReference>
<dbReference type="PANTHER" id="PTHR43267:SF1">
    <property type="entry name" value="TRNA THREONYLCARBAMOYLADENOSINE DEHYDRATASE"/>
    <property type="match status" value="1"/>
</dbReference>
<dbReference type="CDD" id="cd00755">
    <property type="entry name" value="YgdL_like"/>
    <property type="match status" value="1"/>
</dbReference>
<evidence type="ECO:0000313" key="3">
    <source>
        <dbReference type="Proteomes" id="UP000662088"/>
    </source>
</evidence>
<dbReference type="Gene3D" id="3.40.50.720">
    <property type="entry name" value="NAD(P)-binding Rossmann-like Domain"/>
    <property type="match status" value="1"/>
</dbReference>
<proteinExistence type="predicted"/>
<name>A0A8I0DP24_9CLOT</name>
<dbReference type="InterPro" id="IPR045886">
    <property type="entry name" value="ThiF/MoeB/HesA"/>
</dbReference>
<reference evidence="2" key="1">
    <citation type="submission" date="2020-08" db="EMBL/GenBank/DDBJ databases">
        <title>Genome public.</title>
        <authorList>
            <person name="Liu C."/>
            <person name="Sun Q."/>
        </authorList>
    </citation>
    <scope>NUCLEOTIDE SEQUENCE</scope>
    <source>
        <strain evidence="2">NSJ-42</strain>
    </source>
</reference>
<dbReference type="Proteomes" id="UP000662088">
    <property type="component" value="Unassembled WGS sequence"/>
</dbReference>
<dbReference type="EMBL" id="JACOOQ010000021">
    <property type="protein sequence ID" value="MBC5640989.1"/>
    <property type="molecule type" value="Genomic_DNA"/>
</dbReference>
<comment type="caution">
    <text evidence="2">The sequence shown here is derived from an EMBL/GenBank/DDBJ whole genome shotgun (WGS) entry which is preliminary data.</text>
</comment>
<dbReference type="InterPro" id="IPR035985">
    <property type="entry name" value="Ubiquitin-activating_enz"/>
</dbReference>
<dbReference type="Pfam" id="PF00899">
    <property type="entry name" value="ThiF"/>
    <property type="match status" value="1"/>
</dbReference>
<accession>A0A8I0DP24</accession>
<dbReference type="GO" id="GO:0061504">
    <property type="term" value="P:cyclic threonylcarbamoyladenosine biosynthetic process"/>
    <property type="evidence" value="ECO:0007669"/>
    <property type="project" value="TreeGrafter"/>
</dbReference>
<dbReference type="AlphaFoldDB" id="A0A8I0DP24"/>
<dbReference type="FunFam" id="3.40.50.720:FF:000141">
    <property type="entry name" value="tRNA threonylcarbamoyladenosine dehydratase"/>
    <property type="match status" value="1"/>
</dbReference>
<dbReference type="SUPFAM" id="SSF69572">
    <property type="entry name" value="Activating enzymes of the ubiquitin-like proteins"/>
    <property type="match status" value="1"/>
</dbReference>
<evidence type="ECO:0000259" key="1">
    <source>
        <dbReference type="Pfam" id="PF00899"/>
    </source>
</evidence>
<gene>
    <name evidence="2" type="ORF">H8R92_11300</name>
</gene>
<evidence type="ECO:0000313" key="2">
    <source>
        <dbReference type="EMBL" id="MBC5640989.1"/>
    </source>
</evidence>
<dbReference type="GO" id="GO:0061503">
    <property type="term" value="F:tRNA threonylcarbamoyladenosine dehydratase"/>
    <property type="evidence" value="ECO:0007669"/>
    <property type="project" value="TreeGrafter"/>
</dbReference>
<feature type="domain" description="THIF-type NAD/FAD binding fold" evidence="1">
    <location>
        <begin position="12"/>
        <end position="237"/>
    </location>
</feature>
<dbReference type="GO" id="GO:0008641">
    <property type="term" value="F:ubiquitin-like modifier activating enzyme activity"/>
    <property type="evidence" value="ECO:0007669"/>
    <property type="project" value="InterPro"/>
</dbReference>
<dbReference type="PANTHER" id="PTHR43267">
    <property type="entry name" value="TRNA THREONYLCARBAMOYLADENOSINE DEHYDRATASE"/>
    <property type="match status" value="1"/>
</dbReference>
<sequence length="239" mass="26177">MALYPFCRTELLVGEDGIEKLKNSKVIVFGIGGVGSFAVEALTRAGVGNLVLVDNDTVCISNLNRQIHATTKTVDMVKVEAMKERIKLINPECKVEAKQVFVTAENIPDLITDDIDYVVDAIDTVTSKLALAEYCYKNEIKIMSSMGTGNKLDPTMFQVSDVYKTKVCPLAKVMRYELKKRGVKKLKVVYSEEMPMTPDKGRAVPSGKRQTPGSISFVPPVAGMIIGGEVIKDLIGINK</sequence>
<protein>
    <submittedName>
        <fullName evidence="2">tRNA threonylcarbamoyladenosine dehydratase</fullName>
    </submittedName>
</protein>